<protein>
    <submittedName>
        <fullName evidence="4">SPOSA6832_04334-mRNA-1:cds</fullName>
    </submittedName>
</protein>
<evidence type="ECO:0000259" key="2">
    <source>
        <dbReference type="Pfam" id="PF00326"/>
    </source>
</evidence>
<sequence length="356" mass="37786">MSPAVDPPKPPYTVRLPFKTINSHTIHLEAWLPSEEQIEAAGTGREGKGVPVVVWLHGGELGFFDGAAGDCSLPNLLPTLARGWAFVALEYRLVPQVTLHQCVEDVKDGCEFVRSGKLDAALGGGRVEGERLAVTGASAGASFEAVDAAPLPKRCDVMRAALAIFASYTLSPPPRVVYSLYGGCDLSSPSYHTRVAFPSGPISYSEVASHLSPDSPVVSSSPAEVDFSTLVAQGRTRACFWAVQEGKATELAVPGLTEGAEDPKLAPFIATSLIRSASDPRTQIPPTVCVHGTADLMVPFEISERLVGALEEAGVDALLIREEGANHGFDLIPGVVGDREKMKCFDEANDFVAKYI</sequence>
<accession>A0A0D6EQY6</accession>
<proteinExistence type="predicted"/>
<reference evidence="5" key="1">
    <citation type="submission" date="2015-02" db="EMBL/GenBank/DDBJ databases">
        <authorList>
            <person name="Gon?alves P."/>
        </authorList>
    </citation>
    <scope>NUCLEOTIDE SEQUENCE [LARGE SCALE GENOMIC DNA]</scope>
</reference>
<dbReference type="Pfam" id="PF00326">
    <property type="entry name" value="Peptidase_S9"/>
    <property type="match status" value="1"/>
</dbReference>
<dbReference type="GO" id="GO:0008236">
    <property type="term" value="F:serine-type peptidase activity"/>
    <property type="evidence" value="ECO:0007669"/>
    <property type="project" value="InterPro"/>
</dbReference>
<dbReference type="GO" id="GO:0006508">
    <property type="term" value="P:proteolysis"/>
    <property type="evidence" value="ECO:0007669"/>
    <property type="project" value="InterPro"/>
</dbReference>
<name>A0A0D6EQY6_SPOSA</name>
<feature type="domain" description="Peptidase S9 prolyl oligopeptidase catalytic" evidence="2">
    <location>
        <begin position="283"/>
        <end position="355"/>
    </location>
</feature>
<keyword evidence="5" id="KW-1185">Reference proteome</keyword>
<evidence type="ECO:0000313" key="4">
    <source>
        <dbReference type="EMBL" id="CEQ42522.1"/>
    </source>
</evidence>
<dbReference type="InterPro" id="IPR001375">
    <property type="entry name" value="Peptidase_S9_cat"/>
</dbReference>
<dbReference type="InterPro" id="IPR050300">
    <property type="entry name" value="GDXG_lipolytic_enzyme"/>
</dbReference>
<gene>
    <name evidence="4" type="primary">SPOSA6832_04334</name>
</gene>
<keyword evidence="1" id="KW-0378">Hydrolase</keyword>
<evidence type="ECO:0000256" key="1">
    <source>
        <dbReference type="ARBA" id="ARBA00022801"/>
    </source>
</evidence>
<dbReference type="OrthoDB" id="408631at2759"/>
<dbReference type="Gene3D" id="3.40.50.1820">
    <property type="entry name" value="alpha/beta hydrolase"/>
    <property type="match status" value="1"/>
</dbReference>
<dbReference type="PANTHER" id="PTHR48081">
    <property type="entry name" value="AB HYDROLASE SUPERFAMILY PROTEIN C4A8.06C"/>
    <property type="match status" value="1"/>
</dbReference>
<dbReference type="AlphaFoldDB" id="A0A0D6EQY6"/>
<dbReference type="PANTHER" id="PTHR48081:SF3">
    <property type="entry name" value="ALPHA_BETA HYDROLASE FOLD-3 DOMAIN-CONTAINING PROTEIN"/>
    <property type="match status" value="1"/>
</dbReference>
<evidence type="ECO:0000313" key="5">
    <source>
        <dbReference type="Proteomes" id="UP000243876"/>
    </source>
</evidence>
<organism evidence="4 5">
    <name type="scientific">Sporidiobolus salmonicolor</name>
    <name type="common">Yeast-like fungus</name>
    <name type="synonym">Sporobolomyces salmonicolor</name>
    <dbReference type="NCBI Taxonomy" id="5005"/>
    <lineage>
        <taxon>Eukaryota</taxon>
        <taxon>Fungi</taxon>
        <taxon>Dikarya</taxon>
        <taxon>Basidiomycota</taxon>
        <taxon>Pucciniomycotina</taxon>
        <taxon>Microbotryomycetes</taxon>
        <taxon>Sporidiobolales</taxon>
        <taxon>Sporidiobolaceae</taxon>
        <taxon>Sporobolomyces</taxon>
    </lineage>
</organism>
<dbReference type="SUPFAM" id="SSF53474">
    <property type="entry name" value="alpha/beta-Hydrolases"/>
    <property type="match status" value="1"/>
</dbReference>
<dbReference type="Proteomes" id="UP000243876">
    <property type="component" value="Unassembled WGS sequence"/>
</dbReference>
<evidence type="ECO:0000259" key="3">
    <source>
        <dbReference type="Pfam" id="PF20434"/>
    </source>
</evidence>
<dbReference type="Pfam" id="PF20434">
    <property type="entry name" value="BD-FAE"/>
    <property type="match status" value="1"/>
</dbReference>
<dbReference type="EMBL" id="CENE01000028">
    <property type="protein sequence ID" value="CEQ42522.1"/>
    <property type="molecule type" value="Genomic_DNA"/>
</dbReference>
<feature type="domain" description="BD-FAE-like" evidence="3">
    <location>
        <begin position="48"/>
        <end position="145"/>
    </location>
</feature>
<dbReference type="InterPro" id="IPR049492">
    <property type="entry name" value="BD-FAE-like_dom"/>
</dbReference>
<dbReference type="InterPro" id="IPR029058">
    <property type="entry name" value="AB_hydrolase_fold"/>
</dbReference>